<dbReference type="GO" id="GO:0012505">
    <property type="term" value="C:endomembrane system"/>
    <property type="evidence" value="ECO:0007669"/>
    <property type="project" value="UniProtKB-SubCell"/>
</dbReference>
<comment type="subcellular location">
    <subcellularLocation>
        <location evidence="1">Endomembrane system</location>
        <topology evidence="1">Multi-pass membrane protein</topology>
    </subcellularLocation>
</comment>
<dbReference type="Proteomes" id="UP000182491">
    <property type="component" value="Unassembled WGS sequence"/>
</dbReference>
<evidence type="ECO:0000256" key="4">
    <source>
        <dbReference type="ARBA" id="ARBA00023136"/>
    </source>
</evidence>
<feature type="domain" description="DUF1232" evidence="6">
    <location>
        <begin position="35"/>
        <end position="69"/>
    </location>
</feature>
<feature type="transmembrane region" description="Helical" evidence="5">
    <location>
        <begin position="58"/>
        <end position="79"/>
    </location>
</feature>
<evidence type="ECO:0000313" key="8">
    <source>
        <dbReference type="Proteomes" id="UP000182491"/>
    </source>
</evidence>
<sequence length="134" mass="15328">MASLQTLKHKAHAFNTDIYALYLSYRDDRVAWYVRVLLAVAIGYALSPVDLVPDLTSVLGYVDDVVLVVALVSLSYRLLNRQVLHESRLQAYEEMSRESEKSLLALKVISYAWVLLLTLVALMVYKFLFLNIPY</sequence>
<keyword evidence="8" id="KW-1185">Reference proteome</keyword>
<evidence type="ECO:0000259" key="6">
    <source>
        <dbReference type="Pfam" id="PF06803"/>
    </source>
</evidence>
<evidence type="ECO:0000313" key="7">
    <source>
        <dbReference type="EMBL" id="SFU85468.1"/>
    </source>
</evidence>
<keyword evidence="3 5" id="KW-1133">Transmembrane helix</keyword>
<feature type="transmembrane region" description="Helical" evidence="5">
    <location>
        <begin position="30"/>
        <end position="46"/>
    </location>
</feature>
<proteinExistence type="predicted"/>
<protein>
    <recommendedName>
        <fullName evidence="6">DUF1232 domain-containing protein</fullName>
    </recommendedName>
</protein>
<keyword evidence="4 5" id="KW-0472">Membrane</keyword>
<evidence type="ECO:0000256" key="3">
    <source>
        <dbReference type="ARBA" id="ARBA00022989"/>
    </source>
</evidence>
<dbReference type="EMBL" id="FPCA01000003">
    <property type="protein sequence ID" value="SFU85468.1"/>
    <property type="molecule type" value="Genomic_DNA"/>
</dbReference>
<reference evidence="8" key="1">
    <citation type="submission" date="2016-10" db="EMBL/GenBank/DDBJ databases">
        <authorList>
            <person name="Varghese N."/>
        </authorList>
    </citation>
    <scope>NUCLEOTIDE SEQUENCE [LARGE SCALE GENOMIC DNA]</scope>
    <source>
        <strain evidence="8">DSM 18820</strain>
    </source>
</reference>
<dbReference type="InterPro" id="IPR010652">
    <property type="entry name" value="DUF1232"/>
</dbReference>
<feature type="transmembrane region" description="Helical" evidence="5">
    <location>
        <begin position="104"/>
        <end position="128"/>
    </location>
</feature>
<dbReference type="OrthoDB" id="9800202at2"/>
<evidence type="ECO:0000256" key="5">
    <source>
        <dbReference type="SAM" id="Phobius"/>
    </source>
</evidence>
<keyword evidence="2 5" id="KW-0812">Transmembrane</keyword>
<evidence type="ECO:0000256" key="2">
    <source>
        <dbReference type="ARBA" id="ARBA00022692"/>
    </source>
</evidence>
<accession>A0A1I7JJZ7</accession>
<name>A0A1I7JJZ7_9BACT</name>
<dbReference type="RefSeq" id="WP_068838086.1">
    <property type="nucleotide sequence ID" value="NZ_BMXC01000003.1"/>
</dbReference>
<evidence type="ECO:0000256" key="1">
    <source>
        <dbReference type="ARBA" id="ARBA00004127"/>
    </source>
</evidence>
<dbReference type="Pfam" id="PF06803">
    <property type="entry name" value="DUF1232"/>
    <property type="match status" value="1"/>
</dbReference>
<dbReference type="AlphaFoldDB" id="A0A1I7JJZ7"/>
<dbReference type="STRING" id="388950.GCA_001611675_02109"/>
<gene>
    <name evidence="7" type="ORF">SAMN04487941_2956</name>
</gene>
<organism evidence="7 8">
    <name type="scientific">Pontibacter akesuensis</name>
    <dbReference type="NCBI Taxonomy" id="388950"/>
    <lineage>
        <taxon>Bacteria</taxon>
        <taxon>Pseudomonadati</taxon>
        <taxon>Bacteroidota</taxon>
        <taxon>Cytophagia</taxon>
        <taxon>Cytophagales</taxon>
        <taxon>Hymenobacteraceae</taxon>
        <taxon>Pontibacter</taxon>
    </lineage>
</organism>